<dbReference type="KEGG" id="sniv:SFSGTM_27990"/>
<sequence>MPTSELSRHQRINSLAAQDTEKIVGTAILLWERMATQIISIVGEAGFNSLFTRSVVSVQPIHLSLPAKLMQSSCFFMKGTLDGYSTHA</sequence>
<name>A0A809RT76_9PROT</name>
<gene>
    <name evidence="1" type="ORF">SFSGTM_27990</name>
</gene>
<dbReference type="Proteomes" id="UP000463939">
    <property type="component" value="Chromosome"/>
</dbReference>
<dbReference type="EMBL" id="AP021881">
    <property type="protein sequence ID" value="BBP02091.1"/>
    <property type="molecule type" value="Genomic_DNA"/>
</dbReference>
<dbReference type="AlphaFoldDB" id="A0A809RT76"/>
<dbReference type="RefSeq" id="WP_162085779.1">
    <property type="nucleotide sequence ID" value="NZ_AP021881.1"/>
</dbReference>
<accession>A0A809RT76</accession>
<reference evidence="2" key="1">
    <citation type="submission" date="2019-11" db="EMBL/GenBank/DDBJ databases">
        <title>Isolation and characterization of a novel species in the genus Sulfuriferula.</title>
        <authorList>
            <person name="Mochizuki J."/>
            <person name="Kojima H."/>
            <person name="Fukui M."/>
        </authorList>
    </citation>
    <scope>NUCLEOTIDE SEQUENCE [LARGE SCALE GENOMIC DNA]</scope>
    <source>
        <strain evidence="2">SGTM</strain>
    </source>
</reference>
<protein>
    <submittedName>
        <fullName evidence="1">Uncharacterized protein</fullName>
    </submittedName>
</protein>
<proteinExistence type="predicted"/>
<evidence type="ECO:0000313" key="2">
    <source>
        <dbReference type="Proteomes" id="UP000463939"/>
    </source>
</evidence>
<evidence type="ECO:0000313" key="1">
    <source>
        <dbReference type="EMBL" id="BBP02091.1"/>
    </source>
</evidence>
<organism evidence="1 2">
    <name type="scientific">Sulfuriferula nivalis</name>
    <dbReference type="NCBI Taxonomy" id="2675298"/>
    <lineage>
        <taxon>Bacteria</taxon>
        <taxon>Pseudomonadati</taxon>
        <taxon>Pseudomonadota</taxon>
        <taxon>Betaproteobacteria</taxon>
        <taxon>Nitrosomonadales</taxon>
        <taxon>Sulfuricellaceae</taxon>
        <taxon>Sulfuriferula</taxon>
    </lineage>
</organism>
<keyword evidence="2" id="KW-1185">Reference proteome</keyword>